<keyword evidence="7" id="KW-0547">Nucleotide-binding</keyword>
<keyword evidence="6" id="KW-0812">Transmembrane</keyword>
<evidence type="ECO:0000256" key="10">
    <source>
        <dbReference type="ARBA" id="ARBA00022989"/>
    </source>
</evidence>
<feature type="domain" description="Histidine kinase" evidence="13">
    <location>
        <begin position="219"/>
        <end position="433"/>
    </location>
</feature>
<dbReference type="PANTHER" id="PTHR45436">
    <property type="entry name" value="SENSOR HISTIDINE KINASE YKOH"/>
    <property type="match status" value="1"/>
</dbReference>
<keyword evidence="9 15" id="KW-0067">ATP-binding</keyword>
<evidence type="ECO:0000256" key="2">
    <source>
        <dbReference type="ARBA" id="ARBA00004141"/>
    </source>
</evidence>
<keyword evidence="10" id="KW-1133">Transmembrane helix</keyword>
<dbReference type="InterPro" id="IPR005467">
    <property type="entry name" value="His_kinase_dom"/>
</dbReference>
<dbReference type="InterPro" id="IPR036097">
    <property type="entry name" value="HisK_dim/P_sf"/>
</dbReference>
<dbReference type="Pfam" id="PF02518">
    <property type="entry name" value="HATPase_c"/>
    <property type="match status" value="1"/>
</dbReference>
<accession>A0ABZ2F3G1</accession>
<evidence type="ECO:0000256" key="6">
    <source>
        <dbReference type="ARBA" id="ARBA00022692"/>
    </source>
</evidence>
<evidence type="ECO:0000256" key="12">
    <source>
        <dbReference type="ARBA" id="ARBA00023136"/>
    </source>
</evidence>
<keyword evidence="12" id="KW-0472">Membrane</keyword>
<dbReference type="EC" id="2.7.13.3" evidence="3"/>
<dbReference type="InterPro" id="IPR003594">
    <property type="entry name" value="HATPase_dom"/>
</dbReference>
<dbReference type="SUPFAM" id="SSF55874">
    <property type="entry name" value="ATPase domain of HSP90 chaperone/DNA topoisomerase II/histidine kinase"/>
    <property type="match status" value="1"/>
</dbReference>
<keyword evidence="16" id="KW-1185">Reference proteome</keyword>
<dbReference type="Proteomes" id="UP001359308">
    <property type="component" value="Chromosome"/>
</dbReference>
<gene>
    <name evidence="15" type="ORF">N4J17_14915</name>
</gene>
<dbReference type="InterPro" id="IPR036890">
    <property type="entry name" value="HATPase_C_sf"/>
</dbReference>
<dbReference type="GO" id="GO:0005524">
    <property type="term" value="F:ATP binding"/>
    <property type="evidence" value="ECO:0007669"/>
    <property type="project" value="UniProtKB-KW"/>
</dbReference>
<dbReference type="SMART" id="SM00387">
    <property type="entry name" value="HATPase_c"/>
    <property type="match status" value="1"/>
</dbReference>
<evidence type="ECO:0000256" key="8">
    <source>
        <dbReference type="ARBA" id="ARBA00022777"/>
    </source>
</evidence>
<dbReference type="InterPro" id="IPR003660">
    <property type="entry name" value="HAMP_dom"/>
</dbReference>
<evidence type="ECO:0000256" key="3">
    <source>
        <dbReference type="ARBA" id="ARBA00012438"/>
    </source>
</evidence>
<evidence type="ECO:0000259" key="14">
    <source>
        <dbReference type="PROSITE" id="PS50885"/>
    </source>
</evidence>
<dbReference type="CDD" id="cd00075">
    <property type="entry name" value="HATPase"/>
    <property type="match status" value="1"/>
</dbReference>
<dbReference type="InterPro" id="IPR004358">
    <property type="entry name" value="Sig_transdc_His_kin-like_C"/>
</dbReference>
<evidence type="ECO:0000259" key="13">
    <source>
        <dbReference type="PROSITE" id="PS50109"/>
    </source>
</evidence>
<dbReference type="Gene3D" id="3.30.565.10">
    <property type="entry name" value="Histidine kinase-like ATPase, C-terminal domain"/>
    <property type="match status" value="1"/>
</dbReference>
<evidence type="ECO:0000313" key="16">
    <source>
        <dbReference type="Proteomes" id="UP001359308"/>
    </source>
</evidence>
<evidence type="ECO:0000256" key="5">
    <source>
        <dbReference type="ARBA" id="ARBA00022679"/>
    </source>
</evidence>
<dbReference type="InterPro" id="IPR003661">
    <property type="entry name" value="HisK_dim/P_dom"/>
</dbReference>
<dbReference type="Pfam" id="PF00512">
    <property type="entry name" value="HisKA"/>
    <property type="match status" value="1"/>
</dbReference>
<dbReference type="PROSITE" id="PS50885">
    <property type="entry name" value="HAMP"/>
    <property type="match status" value="1"/>
</dbReference>
<organism evidence="15 16">
    <name type="scientific">Methylococcus capsulatus</name>
    <dbReference type="NCBI Taxonomy" id="414"/>
    <lineage>
        <taxon>Bacteria</taxon>
        <taxon>Pseudomonadati</taxon>
        <taxon>Pseudomonadota</taxon>
        <taxon>Gammaproteobacteria</taxon>
        <taxon>Methylococcales</taxon>
        <taxon>Methylococcaceae</taxon>
        <taxon>Methylococcus</taxon>
    </lineage>
</organism>
<proteinExistence type="predicted"/>
<comment type="subcellular location">
    <subcellularLocation>
        <location evidence="2">Membrane</location>
        <topology evidence="2">Multi-pass membrane protein</topology>
    </subcellularLocation>
</comment>
<sequence length="440" mass="47167">MRSIRRRLIAALLATIAGAIGAGAYATYSAARSEVDALLDYQLRQLALSLGDQAYPPPARQGHDDLDFVIQVWSPEGFQLYYSHPHRSLPGLVGNGYATVETREGAWRVYALPMGRQVIQVAQPMWVRNKLALEAASRVLTPVVVLLPVLSLAIWFIVGRGLAPLRRLAQAVAARTPQSLTPLPEARIPEEALPLVRSLNDLLSRLSEALAAQRAFIADAAHELRTPIAAMQLQADLAEHAATADERAAAMEDLKAGVRRAARAVQQLLTLARQEPDAVSVPLTRVVLADVAQQVVAEHAGLAAQKGIDFGFAEIDPELSITGDPGALHTLLANLVDNAVRYTPPGGVVDVSVRRSEDGQPCLEVVDTGPGIPAAERGRVFDRFYRGAETTEAGTGLGLTIVRAIADRHGAIVTLADGVDKGLCVRVLFPEPDRVKSGRI</sequence>
<dbReference type="PROSITE" id="PS50109">
    <property type="entry name" value="HIS_KIN"/>
    <property type="match status" value="1"/>
</dbReference>
<evidence type="ECO:0000256" key="11">
    <source>
        <dbReference type="ARBA" id="ARBA00023012"/>
    </source>
</evidence>
<evidence type="ECO:0000256" key="1">
    <source>
        <dbReference type="ARBA" id="ARBA00000085"/>
    </source>
</evidence>
<evidence type="ECO:0000313" key="15">
    <source>
        <dbReference type="EMBL" id="WWF01738.1"/>
    </source>
</evidence>
<evidence type="ECO:0000256" key="4">
    <source>
        <dbReference type="ARBA" id="ARBA00022553"/>
    </source>
</evidence>
<dbReference type="Gene3D" id="1.10.287.130">
    <property type="match status" value="1"/>
</dbReference>
<keyword evidence="11" id="KW-0902">Two-component regulatory system</keyword>
<dbReference type="SMART" id="SM00388">
    <property type="entry name" value="HisKA"/>
    <property type="match status" value="1"/>
</dbReference>
<dbReference type="PANTHER" id="PTHR45436:SF14">
    <property type="entry name" value="SENSOR PROTEIN QSEC"/>
    <property type="match status" value="1"/>
</dbReference>
<evidence type="ECO:0000256" key="7">
    <source>
        <dbReference type="ARBA" id="ARBA00022741"/>
    </source>
</evidence>
<evidence type="ECO:0000256" key="9">
    <source>
        <dbReference type="ARBA" id="ARBA00022840"/>
    </source>
</evidence>
<comment type="catalytic activity">
    <reaction evidence="1">
        <text>ATP + protein L-histidine = ADP + protein N-phospho-L-histidine.</text>
        <dbReference type="EC" id="2.7.13.3"/>
    </reaction>
</comment>
<dbReference type="RefSeq" id="WP_198322566.1">
    <property type="nucleotide sequence ID" value="NZ_CP104311.1"/>
</dbReference>
<dbReference type="InterPro" id="IPR050428">
    <property type="entry name" value="TCS_sensor_his_kinase"/>
</dbReference>
<keyword evidence="5" id="KW-0808">Transferase</keyword>
<keyword evidence="4" id="KW-0597">Phosphoprotein</keyword>
<name>A0ABZ2F3G1_METCP</name>
<dbReference type="CDD" id="cd00082">
    <property type="entry name" value="HisKA"/>
    <property type="match status" value="1"/>
</dbReference>
<dbReference type="EMBL" id="CP104311">
    <property type="protein sequence ID" value="WWF01738.1"/>
    <property type="molecule type" value="Genomic_DNA"/>
</dbReference>
<reference evidence="15 16" key="1">
    <citation type="submission" date="2022-09" db="EMBL/GenBank/DDBJ databases">
        <authorList>
            <person name="Giprobiosintez L."/>
        </authorList>
    </citation>
    <scope>NUCLEOTIDE SEQUENCE [LARGE SCALE GENOMIC DNA]</scope>
    <source>
        <strain evidence="16">VKPM-B-12549 (GBS-15)</strain>
    </source>
</reference>
<protein>
    <recommendedName>
        <fullName evidence="3">histidine kinase</fullName>
        <ecNumber evidence="3">2.7.13.3</ecNumber>
    </recommendedName>
</protein>
<feature type="domain" description="HAMP" evidence="14">
    <location>
        <begin position="159"/>
        <end position="211"/>
    </location>
</feature>
<keyword evidence="8" id="KW-0418">Kinase</keyword>
<dbReference type="PRINTS" id="PR00344">
    <property type="entry name" value="BCTRLSENSOR"/>
</dbReference>
<dbReference type="SUPFAM" id="SSF47384">
    <property type="entry name" value="Homodimeric domain of signal transducing histidine kinase"/>
    <property type="match status" value="1"/>
</dbReference>